<evidence type="ECO:0000256" key="3">
    <source>
        <dbReference type="ARBA" id="ARBA00018821"/>
    </source>
</evidence>
<name>A0A7C1E5W5_9CREN</name>
<dbReference type="InterPro" id="IPR007264">
    <property type="entry name" value="H/ACA_rnp_Nop10"/>
</dbReference>
<dbReference type="GO" id="GO:0030515">
    <property type="term" value="F:snoRNA binding"/>
    <property type="evidence" value="ECO:0007669"/>
    <property type="project" value="InterPro"/>
</dbReference>
<evidence type="ECO:0000313" key="8">
    <source>
        <dbReference type="EMBL" id="HDS10903.1"/>
    </source>
</evidence>
<dbReference type="GO" id="GO:0001522">
    <property type="term" value="P:pseudouridine synthesis"/>
    <property type="evidence" value="ECO:0007669"/>
    <property type="project" value="InterPro"/>
</dbReference>
<evidence type="ECO:0000256" key="7">
    <source>
        <dbReference type="HAMAP-Rule" id="MF_00803"/>
    </source>
</evidence>
<dbReference type="NCBIfam" id="NF009623">
    <property type="entry name" value="PRK13130.1"/>
    <property type="match status" value="1"/>
</dbReference>
<accession>A0A7C1E5W5</accession>
<proteinExistence type="inferred from homology"/>
<dbReference type="AlphaFoldDB" id="A0A7C1E5W5"/>
<evidence type="ECO:0000256" key="1">
    <source>
        <dbReference type="ARBA" id="ARBA00002325"/>
    </source>
</evidence>
<dbReference type="EMBL" id="DSDY01000147">
    <property type="protein sequence ID" value="HDS10903.1"/>
    <property type="molecule type" value="Genomic_DNA"/>
</dbReference>
<dbReference type="InterPro" id="IPR036756">
    <property type="entry name" value="H/ACA_rnp_Nop10_sf"/>
</dbReference>
<dbReference type="Gene3D" id="2.20.28.40">
    <property type="entry name" value="H/ACA ribonucleoprotein complex, subunit Nop10"/>
    <property type="match status" value="1"/>
</dbReference>
<keyword evidence="6 7" id="KW-0687">Ribonucleoprotein</keyword>
<dbReference type="PANTHER" id="PTHR13305:SF0">
    <property type="entry name" value="H_ACA RIBONUCLEOPROTEIN COMPLEX SUBUNIT 3"/>
    <property type="match status" value="1"/>
</dbReference>
<comment type="caution">
    <text evidence="8">The sequence shown here is derived from an EMBL/GenBank/DDBJ whole genome shotgun (WGS) entry which is preliminary data.</text>
</comment>
<sequence length="53" mass="6303">MVWLLRKCIRCSKYTMRESCPVCGSQTVVPHPPRFSPQDRYVAYRVRARKAFQ</sequence>
<keyword evidence="4 7" id="KW-0690">Ribosome biogenesis</keyword>
<protein>
    <recommendedName>
        <fullName evidence="3 7">Ribosome biogenesis protein Nop10</fullName>
    </recommendedName>
</protein>
<keyword evidence="5 7" id="KW-0698">rRNA processing</keyword>
<dbReference type="SUPFAM" id="SSF144210">
    <property type="entry name" value="Nop10-like SnoRNP"/>
    <property type="match status" value="1"/>
</dbReference>
<reference evidence="8" key="1">
    <citation type="journal article" date="2020" name="mSystems">
        <title>Genome- and Community-Level Interaction Insights into Carbon Utilization and Element Cycling Functions of Hydrothermarchaeota in Hydrothermal Sediment.</title>
        <authorList>
            <person name="Zhou Z."/>
            <person name="Liu Y."/>
            <person name="Xu W."/>
            <person name="Pan J."/>
            <person name="Luo Z.H."/>
            <person name="Li M."/>
        </authorList>
    </citation>
    <scope>NUCLEOTIDE SEQUENCE [LARGE SCALE GENOMIC DNA]</scope>
    <source>
        <strain evidence="8">SpSt-123</strain>
    </source>
</reference>
<evidence type="ECO:0000256" key="6">
    <source>
        <dbReference type="ARBA" id="ARBA00023274"/>
    </source>
</evidence>
<dbReference type="Pfam" id="PF04135">
    <property type="entry name" value="Nop10p"/>
    <property type="match status" value="1"/>
</dbReference>
<evidence type="ECO:0000256" key="4">
    <source>
        <dbReference type="ARBA" id="ARBA00022517"/>
    </source>
</evidence>
<dbReference type="GO" id="GO:1990904">
    <property type="term" value="C:ribonucleoprotein complex"/>
    <property type="evidence" value="ECO:0007669"/>
    <property type="project" value="UniProtKB-KW"/>
</dbReference>
<comment type="similarity">
    <text evidence="2 7">Belongs to the NOP10 family.</text>
</comment>
<organism evidence="8">
    <name type="scientific">Fervidicoccus fontis</name>
    <dbReference type="NCBI Taxonomy" id="683846"/>
    <lineage>
        <taxon>Archaea</taxon>
        <taxon>Thermoproteota</taxon>
        <taxon>Thermoprotei</taxon>
        <taxon>Fervidicoccales</taxon>
        <taxon>Fervidicoccaceae</taxon>
        <taxon>Fervidicoccus</taxon>
    </lineage>
</organism>
<dbReference type="GO" id="GO:0006364">
    <property type="term" value="P:rRNA processing"/>
    <property type="evidence" value="ECO:0007669"/>
    <property type="project" value="UniProtKB-UniRule"/>
</dbReference>
<evidence type="ECO:0000256" key="5">
    <source>
        <dbReference type="ARBA" id="ARBA00022552"/>
    </source>
</evidence>
<comment type="function">
    <text evidence="1 7">Involved in ribosome biogenesis; more specifically in 18S rRNA pseudouridylation and in cleavage of pre-rRNA.</text>
</comment>
<dbReference type="HAMAP" id="MF_00803">
    <property type="entry name" value="Nop10"/>
    <property type="match status" value="1"/>
</dbReference>
<gene>
    <name evidence="7" type="primary">nop10</name>
    <name evidence="8" type="ORF">ENO04_04745</name>
</gene>
<dbReference type="PANTHER" id="PTHR13305">
    <property type="entry name" value="RIBOSOME BIOGENESIS PROTEIN NOP10"/>
    <property type="match status" value="1"/>
</dbReference>
<evidence type="ECO:0000256" key="2">
    <source>
        <dbReference type="ARBA" id="ARBA00009462"/>
    </source>
</evidence>
<dbReference type="InterPro" id="IPR023532">
    <property type="entry name" value="Nop10_arc-typ"/>
</dbReference>